<comment type="caution">
    <text evidence="1">The sequence shown here is derived from an EMBL/GenBank/DDBJ whole genome shotgun (WGS) entry which is preliminary data.</text>
</comment>
<sequence>MMGSMYFEKENYYTNICSALANVSKTLTTLDVSFGWRETDDEFRLYHILSAFQNLTSLRIHAPRNRFLVGSSMPIAGIHRLTKLTLDTIIDPVGLKMVLETFPYLRWLSLPTHDDMTFRSIQQYGTNSINVLLTGGLPDALTCGGLLLSRKFSWLIPDEEKFLNNNDGSSSNQGIRWLSTGFIRSEREAGSSIVTYIEAHHATIQILSLNMIKDFSDATHWHSLCSSEQTLVHLTHLNLEAIEDDDDHDYTIFPDLELLLNNQVPNLQVFSLFSVADRMTKGTFDALGNIQTLRELWLRDVTFDAYDLNKFLNDMASKQSSLTGLCLIQCDDNMDDHILETCTRIQSLSHLIIQNHWATQPECIRKFIQNVASALPKLKELSLHQFNLTPKDLQVLNNSSTLKSVEFSAVVGVDEDQVKESFSSPSIQVKFMSAETYFNIYTPI</sequence>
<name>A0AAD5PDF7_9FUNG</name>
<keyword evidence="2" id="KW-1185">Reference proteome</keyword>
<proteinExistence type="predicted"/>
<evidence type="ECO:0000313" key="2">
    <source>
        <dbReference type="Proteomes" id="UP001209540"/>
    </source>
</evidence>
<dbReference type="Proteomes" id="UP001209540">
    <property type="component" value="Unassembled WGS sequence"/>
</dbReference>
<dbReference type="EMBL" id="JAIXMP010000016">
    <property type="protein sequence ID" value="KAI9260674.1"/>
    <property type="molecule type" value="Genomic_DNA"/>
</dbReference>
<dbReference type="Gene3D" id="3.80.10.10">
    <property type="entry name" value="Ribonuclease Inhibitor"/>
    <property type="match status" value="2"/>
</dbReference>
<reference evidence="1" key="2">
    <citation type="submission" date="2023-02" db="EMBL/GenBank/DDBJ databases">
        <authorList>
            <consortium name="DOE Joint Genome Institute"/>
            <person name="Mondo S.J."/>
            <person name="Chang Y."/>
            <person name="Wang Y."/>
            <person name="Ahrendt S."/>
            <person name="Andreopoulos W."/>
            <person name="Barry K."/>
            <person name="Beard J."/>
            <person name="Benny G.L."/>
            <person name="Blankenship S."/>
            <person name="Bonito G."/>
            <person name="Cuomo C."/>
            <person name="Desiro A."/>
            <person name="Gervers K.A."/>
            <person name="Hundley H."/>
            <person name="Kuo A."/>
            <person name="LaButti K."/>
            <person name="Lang B.F."/>
            <person name="Lipzen A."/>
            <person name="O'Donnell K."/>
            <person name="Pangilinan J."/>
            <person name="Reynolds N."/>
            <person name="Sandor L."/>
            <person name="Smith M.W."/>
            <person name="Tsang A."/>
            <person name="Grigoriev I.V."/>
            <person name="Stajich J.E."/>
            <person name="Spatafora J.W."/>
        </authorList>
    </citation>
    <scope>NUCLEOTIDE SEQUENCE</scope>
    <source>
        <strain evidence="1">RSA 2281</strain>
    </source>
</reference>
<organism evidence="1 2">
    <name type="scientific">Phascolomyces articulosus</name>
    <dbReference type="NCBI Taxonomy" id="60185"/>
    <lineage>
        <taxon>Eukaryota</taxon>
        <taxon>Fungi</taxon>
        <taxon>Fungi incertae sedis</taxon>
        <taxon>Mucoromycota</taxon>
        <taxon>Mucoromycotina</taxon>
        <taxon>Mucoromycetes</taxon>
        <taxon>Mucorales</taxon>
        <taxon>Lichtheimiaceae</taxon>
        <taxon>Phascolomyces</taxon>
    </lineage>
</organism>
<dbReference type="SUPFAM" id="SSF52047">
    <property type="entry name" value="RNI-like"/>
    <property type="match status" value="1"/>
</dbReference>
<accession>A0AAD5PDF7</accession>
<evidence type="ECO:0000313" key="1">
    <source>
        <dbReference type="EMBL" id="KAI9260674.1"/>
    </source>
</evidence>
<dbReference type="AlphaFoldDB" id="A0AAD5PDF7"/>
<protein>
    <submittedName>
        <fullName evidence="1">Uncharacterized protein</fullName>
    </submittedName>
</protein>
<dbReference type="InterPro" id="IPR032675">
    <property type="entry name" value="LRR_dom_sf"/>
</dbReference>
<reference evidence="1" key="1">
    <citation type="journal article" date="2022" name="IScience">
        <title>Evolution of zygomycete secretomes and the origins of terrestrial fungal ecologies.</title>
        <authorList>
            <person name="Chang Y."/>
            <person name="Wang Y."/>
            <person name="Mondo S."/>
            <person name="Ahrendt S."/>
            <person name="Andreopoulos W."/>
            <person name="Barry K."/>
            <person name="Beard J."/>
            <person name="Benny G.L."/>
            <person name="Blankenship S."/>
            <person name="Bonito G."/>
            <person name="Cuomo C."/>
            <person name="Desiro A."/>
            <person name="Gervers K.A."/>
            <person name="Hundley H."/>
            <person name="Kuo A."/>
            <person name="LaButti K."/>
            <person name="Lang B.F."/>
            <person name="Lipzen A."/>
            <person name="O'Donnell K."/>
            <person name="Pangilinan J."/>
            <person name="Reynolds N."/>
            <person name="Sandor L."/>
            <person name="Smith M.E."/>
            <person name="Tsang A."/>
            <person name="Grigoriev I.V."/>
            <person name="Stajich J.E."/>
            <person name="Spatafora J.W."/>
        </authorList>
    </citation>
    <scope>NUCLEOTIDE SEQUENCE</scope>
    <source>
        <strain evidence="1">RSA 2281</strain>
    </source>
</reference>
<gene>
    <name evidence="1" type="ORF">BDA99DRAFT_88662</name>
</gene>